<proteinExistence type="predicted"/>
<organism evidence="1 2">
    <name type="scientific">Aspergillus melleus</name>
    <dbReference type="NCBI Taxonomy" id="138277"/>
    <lineage>
        <taxon>Eukaryota</taxon>
        <taxon>Fungi</taxon>
        <taxon>Dikarya</taxon>
        <taxon>Ascomycota</taxon>
        <taxon>Pezizomycotina</taxon>
        <taxon>Eurotiomycetes</taxon>
        <taxon>Eurotiomycetidae</taxon>
        <taxon>Eurotiales</taxon>
        <taxon>Aspergillaceae</taxon>
        <taxon>Aspergillus</taxon>
        <taxon>Aspergillus subgen. Circumdati</taxon>
    </lineage>
</organism>
<gene>
    <name evidence="1" type="ORF">N8T08_006484</name>
</gene>
<evidence type="ECO:0000313" key="2">
    <source>
        <dbReference type="Proteomes" id="UP001177260"/>
    </source>
</evidence>
<comment type="caution">
    <text evidence="1">The sequence shown here is derived from an EMBL/GenBank/DDBJ whole genome shotgun (WGS) entry which is preliminary data.</text>
</comment>
<dbReference type="Proteomes" id="UP001177260">
    <property type="component" value="Unassembled WGS sequence"/>
</dbReference>
<sequence>MVESKEHQSRRRAVEAVADTISNLREAQYAHKDLDHLPIQILSMPLSSDGDPLFQSEYFQPCRKLLQNPSEEIEYPAHNPHHPLSTPMSEASDIWQFLTNYLDYAMDQGWVSKFDSPRQPGDFRTPLWEYELENAIDWRAAGIREIQGRSQVRCMILESVNGDDDQITRGEIMSICRIMIKCLRAKSYLAYKVIPVLLISFMGPRHARILLAHHNGTDLVIRQSKLLDFREKNVPAFKTLLQWWCSSGTGDTIIG</sequence>
<keyword evidence="2" id="KW-1185">Reference proteome</keyword>
<dbReference type="EMBL" id="JAOPJF010000004">
    <property type="protein sequence ID" value="KAK1149262.1"/>
    <property type="molecule type" value="Genomic_DNA"/>
</dbReference>
<accession>A0ACC3BF53</accession>
<evidence type="ECO:0000313" key="1">
    <source>
        <dbReference type="EMBL" id="KAK1149262.1"/>
    </source>
</evidence>
<reference evidence="1 2" key="1">
    <citation type="journal article" date="2023" name="ACS Omega">
        <title>Identification of the Neoaspergillic Acid Biosynthesis Gene Cluster by Establishing an In Vitro CRISPR-Ribonucleoprotein Genetic System in Aspergillus melleus.</title>
        <authorList>
            <person name="Yuan B."/>
            <person name="Grau M.F."/>
            <person name="Murata R.M."/>
            <person name="Torok T."/>
            <person name="Venkateswaran K."/>
            <person name="Stajich J.E."/>
            <person name="Wang C.C.C."/>
        </authorList>
    </citation>
    <scope>NUCLEOTIDE SEQUENCE [LARGE SCALE GENOMIC DNA]</scope>
    <source>
        <strain evidence="1 2">IMV 1140</strain>
    </source>
</reference>
<name>A0ACC3BF53_9EURO</name>
<protein>
    <submittedName>
        <fullName evidence="1">Uncharacterized protein</fullName>
    </submittedName>
</protein>